<keyword evidence="3" id="KW-0804">Transcription</keyword>
<name>A0A225ST55_9BURK</name>
<dbReference type="SUPFAM" id="SSF64288">
    <property type="entry name" value="Chorismate lyase-like"/>
    <property type="match status" value="1"/>
</dbReference>
<dbReference type="Gene3D" id="3.40.1410.10">
    <property type="entry name" value="Chorismate lyase-like"/>
    <property type="match status" value="1"/>
</dbReference>
<feature type="domain" description="HTH gntR-type" evidence="4">
    <location>
        <begin position="11"/>
        <end position="79"/>
    </location>
</feature>
<dbReference type="InterPro" id="IPR036388">
    <property type="entry name" value="WH-like_DNA-bd_sf"/>
</dbReference>
<dbReference type="PANTHER" id="PTHR44846">
    <property type="entry name" value="MANNOSYL-D-GLYCERATE TRANSPORT/METABOLISM SYSTEM REPRESSOR MNGR-RELATED"/>
    <property type="match status" value="1"/>
</dbReference>
<dbReference type="Pfam" id="PF00392">
    <property type="entry name" value="GntR"/>
    <property type="match status" value="1"/>
</dbReference>
<dbReference type="InterPro" id="IPR011663">
    <property type="entry name" value="UTRA"/>
</dbReference>
<dbReference type="PANTHER" id="PTHR44846:SF1">
    <property type="entry name" value="MANNOSYL-D-GLYCERATE TRANSPORT_METABOLISM SYSTEM REPRESSOR MNGR-RELATED"/>
    <property type="match status" value="1"/>
</dbReference>
<proteinExistence type="predicted"/>
<dbReference type="InterPro" id="IPR036390">
    <property type="entry name" value="WH_DNA-bd_sf"/>
</dbReference>
<dbReference type="Pfam" id="PF07702">
    <property type="entry name" value="UTRA"/>
    <property type="match status" value="1"/>
</dbReference>
<dbReference type="SMART" id="SM00866">
    <property type="entry name" value="UTRA"/>
    <property type="match status" value="1"/>
</dbReference>
<dbReference type="Gene3D" id="1.10.10.10">
    <property type="entry name" value="Winged helix-like DNA-binding domain superfamily/Winged helix DNA-binding domain"/>
    <property type="match status" value="1"/>
</dbReference>
<keyword evidence="2" id="KW-0238">DNA-binding</keyword>
<dbReference type="PRINTS" id="PR00035">
    <property type="entry name" value="HTHGNTR"/>
</dbReference>
<protein>
    <submittedName>
        <fullName evidence="5">Transcriptional regulator</fullName>
    </submittedName>
</protein>
<accession>A0A225ST55</accession>
<dbReference type="GO" id="GO:0003677">
    <property type="term" value="F:DNA binding"/>
    <property type="evidence" value="ECO:0007669"/>
    <property type="project" value="UniProtKB-KW"/>
</dbReference>
<dbReference type="CDD" id="cd07377">
    <property type="entry name" value="WHTH_GntR"/>
    <property type="match status" value="1"/>
</dbReference>
<dbReference type="Proteomes" id="UP000214747">
    <property type="component" value="Unassembled WGS sequence"/>
</dbReference>
<dbReference type="PROSITE" id="PS50949">
    <property type="entry name" value="HTH_GNTR"/>
    <property type="match status" value="1"/>
</dbReference>
<evidence type="ECO:0000259" key="4">
    <source>
        <dbReference type="PROSITE" id="PS50949"/>
    </source>
</evidence>
<organism evidence="5 6">
    <name type="scientific">Herbaspirillum aquaticum</name>
    <dbReference type="NCBI Taxonomy" id="568783"/>
    <lineage>
        <taxon>Bacteria</taxon>
        <taxon>Pseudomonadati</taxon>
        <taxon>Pseudomonadota</taxon>
        <taxon>Betaproteobacteria</taxon>
        <taxon>Burkholderiales</taxon>
        <taxon>Oxalobacteraceae</taxon>
        <taxon>Herbaspirillum</taxon>
    </lineage>
</organism>
<dbReference type="InterPro" id="IPR050679">
    <property type="entry name" value="Bact_HTH_transcr_reg"/>
</dbReference>
<keyword evidence="1" id="KW-0805">Transcription regulation</keyword>
<dbReference type="GO" id="GO:0003700">
    <property type="term" value="F:DNA-binding transcription factor activity"/>
    <property type="evidence" value="ECO:0007669"/>
    <property type="project" value="InterPro"/>
</dbReference>
<gene>
    <name evidence="5" type="ORF">CEJ45_13070</name>
</gene>
<evidence type="ECO:0000256" key="3">
    <source>
        <dbReference type="ARBA" id="ARBA00023163"/>
    </source>
</evidence>
<evidence type="ECO:0000313" key="6">
    <source>
        <dbReference type="Proteomes" id="UP000214747"/>
    </source>
</evidence>
<evidence type="ECO:0000256" key="2">
    <source>
        <dbReference type="ARBA" id="ARBA00023125"/>
    </source>
</evidence>
<dbReference type="SMART" id="SM00345">
    <property type="entry name" value="HTH_GNTR"/>
    <property type="match status" value="1"/>
</dbReference>
<dbReference type="AlphaFoldDB" id="A0A225ST55"/>
<reference evidence="5 6" key="1">
    <citation type="journal article" date="2010" name="Int. J. Syst. Evol. Microbiol.">
        <title>Reclassification of Herbaspirillum putei as a later heterotypic synonym of Herbaspirillum huttiense, with the description of H. huttiense subsp. huttiense subsp. nov. and H. huttiense subsp. putei subsp. nov., comb. nov., and description of Herbaspirillum aquaticum sp. nov.</title>
        <authorList>
            <person name="Dobritsa A.P."/>
            <person name="Reddy M.C."/>
            <person name="Samadpour M."/>
        </authorList>
    </citation>
    <scope>NUCLEOTIDE SEQUENCE [LARGE SCALE GENOMIC DNA]</scope>
    <source>
        <strain evidence="5 6">IEH 4430</strain>
    </source>
</reference>
<evidence type="ECO:0000256" key="1">
    <source>
        <dbReference type="ARBA" id="ARBA00023015"/>
    </source>
</evidence>
<dbReference type="RefSeq" id="WP_088755522.1">
    <property type="nucleotide sequence ID" value="NZ_NJGV01000010.1"/>
</dbReference>
<dbReference type="SUPFAM" id="SSF46785">
    <property type="entry name" value="Winged helix' DNA-binding domain"/>
    <property type="match status" value="1"/>
</dbReference>
<dbReference type="InterPro" id="IPR028978">
    <property type="entry name" value="Chorismate_lyase_/UTRA_dom_sf"/>
</dbReference>
<dbReference type="GO" id="GO:0045892">
    <property type="term" value="P:negative regulation of DNA-templated transcription"/>
    <property type="evidence" value="ECO:0007669"/>
    <property type="project" value="TreeGrafter"/>
</dbReference>
<dbReference type="EMBL" id="NJGV01000010">
    <property type="protein sequence ID" value="OWY34313.1"/>
    <property type="molecule type" value="Genomic_DNA"/>
</dbReference>
<keyword evidence="6" id="KW-1185">Reference proteome</keyword>
<sequence length="244" mass="27395">MLDQNRADARLPLYLQLRDQLAAQIRAQKWQPGQAIPSEAELSQSFQVAVGTVRRAIETLMSEGLVERTHGRGTFVRKARFDNSLFRFFRFESPDGRPLAPKSVIVSRKVIEAPRQAAEALHLKAHARVIELLRLRKVDGQPVLAENIYLCAQRFKALADKAPEDFGDLLYPLYERECGLIVASARETLTVETVTAAQARLLGLKEKTPVVVIERVAFASDGAPLEWRQSRGAASKFRYSAEIR</sequence>
<evidence type="ECO:0000313" key="5">
    <source>
        <dbReference type="EMBL" id="OWY34313.1"/>
    </source>
</evidence>
<dbReference type="InterPro" id="IPR000524">
    <property type="entry name" value="Tscrpt_reg_HTH_GntR"/>
</dbReference>
<comment type="caution">
    <text evidence="5">The sequence shown here is derived from an EMBL/GenBank/DDBJ whole genome shotgun (WGS) entry which is preliminary data.</text>
</comment>